<protein>
    <submittedName>
        <fullName evidence="2">Plasma membrane calcium</fullName>
    </submittedName>
</protein>
<feature type="compositionally biased region" description="Basic and acidic residues" evidence="1">
    <location>
        <begin position="57"/>
        <end position="69"/>
    </location>
</feature>
<dbReference type="EMBL" id="JAVRRG010000025">
    <property type="protein sequence ID" value="KAK5095885.1"/>
    <property type="molecule type" value="Genomic_DNA"/>
</dbReference>
<reference evidence="2 3" key="1">
    <citation type="submission" date="2023-08" db="EMBL/GenBank/DDBJ databases">
        <title>Black Yeasts Isolated from many extreme environments.</title>
        <authorList>
            <person name="Coleine C."/>
            <person name="Stajich J.E."/>
            <person name="Selbmann L."/>
        </authorList>
    </citation>
    <scope>NUCLEOTIDE SEQUENCE [LARGE SCALE GENOMIC DNA]</scope>
    <source>
        <strain evidence="2 3">CCFEE 5885</strain>
    </source>
</reference>
<feature type="region of interest" description="Disordered" evidence="1">
    <location>
        <begin position="264"/>
        <end position="284"/>
    </location>
</feature>
<evidence type="ECO:0000256" key="1">
    <source>
        <dbReference type="SAM" id="MobiDB-lite"/>
    </source>
</evidence>
<feature type="region of interest" description="Disordered" evidence="1">
    <location>
        <begin position="1"/>
        <end position="29"/>
    </location>
</feature>
<accession>A0ABR0KIN5</accession>
<sequence>MSQTMLTPSSTAQDIGILSSATPTHSKYDGVTLGPRWPRIIASESTKPRNSIGDYTARSDLDLPEEASRPDPGNVEDFQVNDSPFAFTPGRIDRALRWLGKGWRMDRMAGLSVDEVTLEGQASGCVRSVLPINIGGKVHQALPDSKCYGNAMTEQKPNELRLHVDRRAIKRQMFTNAVGKTFWSVGETVARFSFPDEPHKSYQLTFAVLARCAEPLVIGDVFLRATKIFTEFQHRLKKVASTVSRSWRLMYMNTIPRRRFGCTADSGAGDDFPQSRSQRRSEGV</sequence>
<proteinExistence type="predicted"/>
<dbReference type="Proteomes" id="UP001345013">
    <property type="component" value="Unassembled WGS sequence"/>
</dbReference>
<name>A0ABR0KIN5_9EURO</name>
<gene>
    <name evidence="2" type="primary">PMC1_1</name>
    <name evidence="2" type="ORF">LTR24_002849</name>
</gene>
<evidence type="ECO:0000313" key="2">
    <source>
        <dbReference type="EMBL" id="KAK5095885.1"/>
    </source>
</evidence>
<comment type="caution">
    <text evidence="2">The sequence shown here is derived from an EMBL/GenBank/DDBJ whole genome shotgun (WGS) entry which is preliminary data.</text>
</comment>
<feature type="region of interest" description="Disordered" evidence="1">
    <location>
        <begin position="42"/>
        <end position="76"/>
    </location>
</feature>
<organism evidence="2 3">
    <name type="scientific">Lithohypha guttulata</name>
    <dbReference type="NCBI Taxonomy" id="1690604"/>
    <lineage>
        <taxon>Eukaryota</taxon>
        <taxon>Fungi</taxon>
        <taxon>Dikarya</taxon>
        <taxon>Ascomycota</taxon>
        <taxon>Pezizomycotina</taxon>
        <taxon>Eurotiomycetes</taxon>
        <taxon>Chaetothyriomycetidae</taxon>
        <taxon>Chaetothyriales</taxon>
        <taxon>Trichomeriaceae</taxon>
        <taxon>Lithohypha</taxon>
    </lineage>
</organism>
<keyword evidence="3" id="KW-1185">Reference proteome</keyword>
<evidence type="ECO:0000313" key="3">
    <source>
        <dbReference type="Proteomes" id="UP001345013"/>
    </source>
</evidence>
<feature type="compositionally biased region" description="Polar residues" evidence="1">
    <location>
        <begin position="1"/>
        <end position="25"/>
    </location>
</feature>